<reference evidence="1 2" key="2">
    <citation type="journal article" date="2022" name="Mol. Ecol. Resour.">
        <title>The genomes of chicory, endive, great burdock and yacon provide insights into Asteraceae paleo-polyploidization history and plant inulin production.</title>
        <authorList>
            <person name="Fan W."/>
            <person name="Wang S."/>
            <person name="Wang H."/>
            <person name="Wang A."/>
            <person name="Jiang F."/>
            <person name="Liu H."/>
            <person name="Zhao H."/>
            <person name="Xu D."/>
            <person name="Zhang Y."/>
        </authorList>
    </citation>
    <scope>NUCLEOTIDE SEQUENCE [LARGE SCALE GENOMIC DNA]</scope>
    <source>
        <strain evidence="2">cv. Punajuju</strain>
        <tissue evidence="1">Leaves</tissue>
    </source>
</reference>
<gene>
    <name evidence="1" type="ORF">L2E82_43784</name>
</gene>
<reference evidence="2" key="1">
    <citation type="journal article" date="2022" name="Mol. Ecol. Resour.">
        <title>The genomes of chicory, endive, great burdock and yacon provide insights into Asteraceae palaeo-polyploidization history and plant inulin production.</title>
        <authorList>
            <person name="Fan W."/>
            <person name="Wang S."/>
            <person name="Wang H."/>
            <person name="Wang A."/>
            <person name="Jiang F."/>
            <person name="Liu H."/>
            <person name="Zhao H."/>
            <person name="Xu D."/>
            <person name="Zhang Y."/>
        </authorList>
    </citation>
    <scope>NUCLEOTIDE SEQUENCE [LARGE SCALE GENOMIC DNA]</scope>
    <source>
        <strain evidence="2">cv. Punajuju</strain>
    </source>
</reference>
<keyword evidence="2" id="KW-1185">Reference proteome</keyword>
<dbReference type="Proteomes" id="UP001055811">
    <property type="component" value="Linkage Group LG08"/>
</dbReference>
<dbReference type="EMBL" id="CM042016">
    <property type="protein sequence ID" value="KAI3699454.1"/>
    <property type="molecule type" value="Genomic_DNA"/>
</dbReference>
<evidence type="ECO:0000313" key="1">
    <source>
        <dbReference type="EMBL" id="KAI3699454.1"/>
    </source>
</evidence>
<proteinExistence type="predicted"/>
<comment type="caution">
    <text evidence="1">The sequence shown here is derived from an EMBL/GenBank/DDBJ whole genome shotgun (WGS) entry which is preliminary data.</text>
</comment>
<organism evidence="1 2">
    <name type="scientific">Cichorium intybus</name>
    <name type="common">Chicory</name>
    <dbReference type="NCBI Taxonomy" id="13427"/>
    <lineage>
        <taxon>Eukaryota</taxon>
        <taxon>Viridiplantae</taxon>
        <taxon>Streptophyta</taxon>
        <taxon>Embryophyta</taxon>
        <taxon>Tracheophyta</taxon>
        <taxon>Spermatophyta</taxon>
        <taxon>Magnoliopsida</taxon>
        <taxon>eudicotyledons</taxon>
        <taxon>Gunneridae</taxon>
        <taxon>Pentapetalae</taxon>
        <taxon>asterids</taxon>
        <taxon>campanulids</taxon>
        <taxon>Asterales</taxon>
        <taxon>Asteraceae</taxon>
        <taxon>Cichorioideae</taxon>
        <taxon>Cichorieae</taxon>
        <taxon>Cichoriinae</taxon>
        <taxon>Cichorium</taxon>
    </lineage>
</organism>
<sequence length="116" mass="13060">MTSPYMSPLFPFTLSSSLVFLITTLVYYILLVSSTGHMIAKNINTIKFQKWSERKKLDIRERLNCQGLEINQKMMTQGMRETVGIEAALAEENGKQIEAASEVNNSYACATDDDKS</sequence>
<protein>
    <submittedName>
        <fullName evidence="1">Uncharacterized protein</fullName>
    </submittedName>
</protein>
<evidence type="ECO:0000313" key="2">
    <source>
        <dbReference type="Proteomes" id="UP001055811"/>
    </source>
</evidence>
<name>A0ACB8ZP22_CICIN</name>
<accession>A0ACB8ZP22</accession>